<dbReference type="EMBL" id="CAKOGP040001925">
    <property type="protein sequence ID" value="CAJ1956915.1"/>
    <property type="molecule type" value="Genomic_DNA"/>
</dbReference>
<reference evidence="15" key="1">
    <citation type="submission" date="2023-08" db="EMBL/GenBank/DDBJ databases">
        <authorList>
            <person name="Audoor S."/>
            <person name="Bilcke G."/>
        </authorList>
    </citation>
    <scope>NUCLEOTIDE SEQUENCE</scope>
</reference>
<keyword evidence="16" id="KW-1185">Reference proteome</keyword>
<evidence type="ECO:0000256" key="2">
    <source>
        <dbReference type="ARBA" id="ARBA00022448"/>
    </source>
</evidence>
<dbReference type="SUPFAM" id="SSF53850">
    <property type="entry name" value="Periplasmic binding protein-like II"/>
    <property type="match status" value="1"/>
</dbReference>
<feature type="region of interest" description="Disordered" evidence="11">
    <location>
        <begin position="566"/>
        <end position="634"/>
    </location>
</feature>
<evidence type="ECO:0000256" key="3">
    <source>
        <dbReference type="ARBA" id="ARBA00022692"/>
    </source>
</evidence>
<protein>
    <recommendedName>
        <fullName evidence="14">Ionotropic glutamate receptor C-terminal domain-containing protein</fullName>
    </recommendedName>
</protein>
<accession>A0AAD2JJW9</accession>
<keyword evidence="8" id="KW-0325">Glycoprotein</keyword>
<dbReference type="GO" id="GO:0015276">
    <property type="term" value="F:ligand-gated monoatomic ion channel activity"/>
    <property type="evidence" value="ECO:0007669"/>
    <property type="project" value="InterPro"/>
</dbReference>
<feature type="domain" description="Ionotropic glutamate receptor C-terminal" evidence="14">
    <location>
        <begin position="204"/>
        <end position="460"/>
    </location>
</feature>
<evidence type="ECO:0000256" key="7">
    <source>
        <dbReference type="ARBA" id="ARBA00023170"/>
    </source>
</evidence>
<keyword evidence="10" id="KW-0407">Ion channel</keyword>
<evidence type="ECO:0000256" key="6">
    <source>
        <dbReference type="ARBA" id="ARBA00023136"/>
    </source>
</evidence>
<feature type="signal peptide" evidence="13">
    <location>
        <begin position="1"/>
        <end position="32"/>
    </location>
</feature>
<name>A0AAD2JJW9_9STRA</name>
<keyword evidence="4 12" id="KW-1133">Transmembrane helix</keyword>
<evidence type="ECO:0000256" key="4">
    <source>
        <dbReference type="ARBA" id="ARBA00022989"/>
    </source>
</evidence>
<keyword evidence="5" id="KW-0406">Ion transport</keyword>
<evidence type="ECO:0000259" key="14">
    <source>
        <dbReference type="Pfam" id="PF00060"/>
    </source>
</evidence>
<gene>
    <name evidence="15" type="ORF">CYCCA115_LOCUS16459</name>
</gene>
<keyword evidence="6 12" id="KW-0472">Membrane</keyword>
<evidence type="ECO:0000256" key="12">
    <source>
        <dbReference type="SAM" id="Phobius"/>
    </source>
</evidence>
<evidence type="ECO:0000256" key="1">
    <source>
        <dbReference type="ARBA" id="ARBA00004141"/>
    </source>
</evidence>
<evidence type="ECO:0000256" key="13">
    <source>
        <dbReference type="SAM" id="SignalP"/>
    </source>
</evidence>
<dbReference type="Proteomes" id="UP001295423">
    <property type="component" value="Unassembled WGS sequence"/>
</dbReference>
<evidence type="ECO:0000256" key="5">
    <source>
        <dbReference type="ARBA" id="ARBA00023065"/>
    </source>
</evidence>
<feature type="chain" id="PRO_5042056098" description="Ionotropic glutamate receptor C-terminal domain-containing protein" evidence="13">
    <location>
        <begin position="33"/>
        <end position="634"/>
    </location>
</feature>
<sequence length="634" mass="71317">MMSQNKGMTCRKLPLLWLFVGVITLPMVVTNAQAPFYTTPQFSNVNHRTNVCDRFAAYANGQLEIRDALSGLQLSVGVVDQPNPLYFNLHRNNITINDQFPGIFVEILDELARRGNFTWRETYARILPPNMTQKFDATWTDVLVDSVERYDISFAEWVHTHERRRRGVHFPVGWYDTSTIFIRNTREGIKNEFNFNSWTRPLHWSLWALFALGFLYNRTMLWILDKIEDDGSPREITSKEKVFRIRMVEIVFDSDRSNAKRLHNMSSSLFAMVFVSSLTANLATFLIQQSEPDFQYVGLDDLDSRFTPVCVRQADAVFESLSNDYETMNFIRSDTSLENYQRILAGDCKVVATRRADFDIFERNPVANPDCTLEWVGRPEYINFGGMGTIVDTNTTCTSLVGHVLDLHMHEMTEFVEEAWENYLADLSSYECPAKVAAKEDTRYSLTLNDIGGIFIVFAGVAFLGLFVAMIEQHFERKRRAQEEEHDLLLKENGPTEANMLGEADPIHIDSEVLKRILAIDQAIAKLKYECGGEKRPSRSGSGGGLGLGASFRGLGSSFRGLTSPGGASFRGLNSSPRNSGGGTTPSPGGGVRPSLLNTASPRSQRSLASPGYQRPTMSQMGKKKSQQNILAMG</sequence>
<feature type="compositionally biased region" description="Polar residues" evidence="11">
    <location>
        <begin position="596"/>
        <end position="608"/>
    </location>
</feature>
<evidence type="ECO:0000256" key="11">
    <source>
        <dbReference type="SAM" id="MobiDB-lite"/>
    </source>
</evidence>
<evidence type="ECO:0000313" key="16">
    <source>
        <dbReference type="Proteomes" id="UP001295423"/>
    </source>
</evidence>
<dbReference type="InterPro" id="IPR015683">
    <property type="entry name" value="Ionotropic_Glu_rcpt"/>
</dbReference>
<comment type="subcellular location">
    <subcellularLocation>
        <location evidence="1">Membrane</location>
        <topology evidence="1">Multi-pass membrane protein</topology>
    </subcellularLocation>
</comment>
<evidence type="ECO:0000313" key="15">
    <source>
        <dbReference type="EMBL" id="CAJ1956915.1"/>
    </source>
</evidence>
<feature type="compositionally biased region" description="Gly residues" evidence="11">
    <location>
        <begin position="580"/>
        <end position="592"/>
    </location>
</feature>
<keyword evidence="3 12" id="KW-0812">Transmembrane</keyword>
<dbReference type="Gene3D" id="3.40.190.10">
    <property type="entry name" value="Periplasmic binding protein-like II"/>
    <property type="match status" value="1"/>
</dbReference>
<organism evidence="15 16">
    <name type="scientific">Cylindrotheca closterium</name>
    <dbReference type="NCBI Taxonomy" id="2856"/>
    <lineage>
        <taxon>Eukaryota</taxon>
        <taxon>Sar</taxon>
        <taxon>Stramenopiles</taxon>
        <taxon>Ochrophyta</taxon>
        <taxon>Bacillariophyta</taxon>
        <taxon>Bacillariophyceae</taxon>
        <taxon>Bacillariophycidae</taxon>
        <taxon>Bacillariales</taxon>
        <taxon>Bacillariaceae</taxon>
        <taxon>Cylindrotheca</taxon>
    </lineage>
</organism>
<proteinExistence type="predicted"/>
<dbReference type="GO" id="GO:0016020">
    <property type="term" value="C:membrane"/>
    <property type="evidence" value="ECO:0007669"/>
    <property type="project" value="UniProtKB-SubCell"/>
</dbReference>
<dbReference type="AlphaFoldDB" id="A0AAD2JJW9"/>
<keyword evidence="7" id="KW-0675">Receptor</keyword>
<evidence type="ECO:0000256" key="9">
    <source>
        <dbReference type="ARBA" id="ARBA00023286"/>
    </source>
</evidence>
<keyword evidence="9" id="KW-1071">Ligand-gated ion channel</keyword>
<feature type="transmembrane region" description="Helical" evidence="12">
    <location>
        <begin position="451"/>
        <end position="471"/>
    </location>
</feature>
<dbReference type="InterPro" id="IPR001320">
    <property type="entry name" value="Iontro_rcpt_C"/>
</dbReference>
<dbReference type="Pfam" id="PF00060">
    <property type="entry name" value="Lig_chan"/>
    <property type="match status" value="1"/>
</dbReference>
<comment type="caution">
    <text evidence="15">The sequence shown here is derived from an EMBL/GenBank/DDBJ whole genome shotgun (WGS) entry which is preliminary data.</text>
</comment>
<keyword evidence="13" id="KW-0732">Signal</keyword>
<dbReference type="PANTHER" id="PTHR18966">
    <property type="entry name" value="IONOTROPIC GLUTAMATE RECEPTOR"/>
    <property type="match status" value="1"/>
</dbReference>
<evidence type="ECO:0000256" key="10">
    <source>
        <dbReference type="ARBA" id="ARBA00023303"/>
    </source>
</evidence>
<keyword evidence="2" id="KW-0813">Transport</keyword>
<evidence type="ECO:0000256" key="8">
    <source>
        <dbReference type="ARBA" id="ARBA00023180"/>
    </source>
</evidence>